<keyword evidence="3 7" id="KW-0732">Signal</keyword>
<name>A0A1I3SQH5_9GAMM</name>
<evidence type="ECO:0000256" key="5">
    <source>
        <dbReference type="ARBA" id="ARBA00023139"/>
    </source>
</evidence>
<dbReference type="RefSeq" id="WP_091702572.1">
    <property type="nucleotide sequence ID" value="NZ_BMYN01000001.1"/>
</dbReference>
<keyword evidence="6" id="KW-0449">Lipoprotein</keyword>
<evidence type="ECO:0000256" key="7">
    <source>
        <dbReference type="SAM" id="SignalP"/>
    </source>
</evidence>
<dbReference type="SUPFAM" id="SSF53850">
    <property type="entry name" value="Periplasmic binding protein-like II"/>
    <property type="match status" value="1"/>
</dbReference>
<proteinExistence type="inferred from homology"/>
<sequence length="261" mass="28217">MNFKKTLVAVAAAASLFSTTALAEKLSVAATPVPHAELLEFVKPALAEQGVELDVKVFTDYVQPNIQVDQKRLDANFFQHQPYLDEFNDGRGTNLVTVAGIHVEPFGAYSNKIDSLDDLKDGAVVAIPNDPTNGGRALLLLQKAGLITLEDESKITATPRDIADNPKDLDFKELEAATLPRILGQVDIALINTNYALEAGLNPSEDALIIEGSESPYVNILVARPDNKDSEAMQKLAKALQSEDVKAFIKENYEGAVVPAF</sequence>
<comment type="similarity">
    <text evidence="2">Belongs to the NlpA lipoprotein family.</text>
</comment>
<dbReference type="OrthoDB" id="9812878at2"/>
<gene>
    <name evidence="8" type="ORF">SAMN05216429_10410</name>
</gene>
<dbReference type="Proteomes" id="UP000199445">
    <property type="component" value="Unassembled WGS sequence"/>
</dbReference>
<evidence type="ECO:0000256" key="6">
    <source>
        <dbReference type="ARBA" id="ARBA00023288"/>
    </source>
</evidence>
<dbReference type="AlphaFoldDB" id="A0A1I3SQH5"/>
<reference evidence="8 9" key="1">
    <citation type="submission" date="2016-10" db="EMBL/GenBank/DDBJ databases">
        <authorList>
            <person name="de Groot N.N."/>
        </authorList>
    </citation>
    <scope>NUCLEOTIDE SEQUENCE [LARGE SCALE GENOMIC DNA]</scope>
    <source>
        <strain evidence="8 9">IBRC-M 10445</strain>
    </source>
</reference>
<organism evidence="8 9">
    <name type="scientific">Marinobacter persicus</name>
    <dbReference type="NCBI Taxonomy" id="930118"/>
    <lineage>
        <taxon>Bacteria</taxon>
        <taxon>Pseudomonadati</taxon>
        <taxon>Pseudomonadota</taxon>
        <taxon>Gammaproteobacteria</taxon>
        <taxon>Pseudomonadales</taxon>
        <taxon>Marinobacteraceae</taxon>
        <taxon>Marinobacter</taxon>
    </lineage>
</organism>
<comment type="subcellular location">
    <subcellularLocation>
        <location evidence="1">Membrane</location>
        <topology evidence="1">Lipid-anchor</topology>
    </subcellularLocation>
</comment>
<dbReference type="PIRSF" id="PIRSF002854">
    <property type="entry name" value="MetQ"/>
    <property type="match status" value="1"/>
</dbReference>
<feature type="chain" id="PRO_5011555448" evidence="7">
    <location>
        <begin position="24"/>
        <end position="261"/>
    </location>
</feature>
<keyword evidence="4" id="KW-0472">Membrane</keyword>
<evidence type="ECO:0000256" key="4">
    <source>
        <dbReference type="ARBA" id="ARBA00023136"/>
    </source>
</evidence>
<feature type="signal peptide" evidence="7">
    <location>
        <begin position="1"/>
        <end position="23"/>
    </location>
</feature>
<dbReference type="InterPro" id="IPR004872">
    <property type="entry name" value="Lipoprotein_NlpA"/>
</dbReference>
<accession>A0A1I3SQH5</accession>
<dbReference type="Gene3D" id="3.40.190.10">
    <property type="entry name" value="Periplasmic binding protein-like II"/>
    <property type="match status" value="2"/>
</dbReference>
<dbReference type="PANTHER" id="PTHR30429:SF0">
    <property type="entry name" value="METHIONINE-BINDING LIPOPROTEIN METQ"/>
    <property type="match status" value="1"/>
</dbReference>
<keyword evidence="9" id="KW-1185">Reference proteome</keyword>
<dbReference type="PANTHER" id="PTHR30429">
    <property type="entry name" value="D-METHIONINE-BINDING LIPOPROTEIN METQ"/>
    <property type="match status" value="1"/>
</dbReference>
<evidence type="ECO:0000256" key="2">
    <source>
        <dbReference type="ARBA" id="ARBA00008973"/>
    </source>
</evidence>
<protein>
    <submittedName>
        <fullName evidence="8">D-methionine transport system substrate-binding protein</fullName>
    </submittedName>
</protein>
<evidence type="ECO:0000256" key="3">
    <source>
        <dbReference type="ARBA" id="ARBA00022729"/>
    </source>
</evidence>
<dbReference type="CDD" id="cd13597">
    <property type="entry name" value="PBP2_lipoprotein_Tp32"/>
    <property type="match status" value="1"/>
</dbReference>
<dbReference type="EMBL" id="FOSC01000004">
    <property type="protein sequence ID" value="SFJ59656.1"/>
    <property type="molecule type" value="Genomic_DNA"/>
</dbReference>
<evidence type="ECO:0000313" key="8">
    <source>
        <dbReference type="EMBL" id="SFJ59656.1"/>
    </source>
</evidence>
<keyword evidence="5" id="KW-0564">Palmitate</keyword>
<dbReference type="NCBIfam" id="TIGR00363">
    <property type="entry name" value="MetQ/NlpA family lipoprotein"/>
    <property type="match status" value="1"/>
</dbReference>
<evidence type="ECO:0000256" key="1">
    <source>
        <dbReference type="ARBA" id="ARBA00004635"/>
    </source>
</evidence>
<dbReference type="Pfam" id="PF03180">
    <property type="entry name" value="Lipoprotein_9"/>
    <property type="match status" value="1"/>
</dbReference>
<evidence type="ECO:0000313" key="9">
    <source>
        <dbReference type="Proteomes" id="UP000199445"/>
    </source>
</evidence>
<dbReference type="GO" id="GO:0016020">
    <property type="term" value="C:membrane"/>
    <property type="evidence" value="ECO:0007669"/>
    <property type="project" value="UniProtKB-SubCell"/>
</dbReference>